<accession>A0A0A8Z0J0</accession>
<name>A0A0A8Z0J0_ARUDO</name>
<reference evidence="1" key="1">
    <citation type="submission" date="2014-09" db="EMBL/GenBank/DDBJ databases">
        <authorList>
            <person name="Magalhaes I.L.F."/>
            <person name="Oliveira U."/>
            <person name="Santos F.R."/>
            <person name="Vidigal T.H.D.A."/>
            <person name="Brescovit A.D."/>
            <person name="Santos A.J."/>
        </authorList>
    </citation>
    <scope>NUCLEOTIDE SEQUENCE</scope>
    <source>
        <tissue evidence="1">Shoot tissue taken approximately 20 cm above the soil surface</tissue>
    </source>
</reference>
<protein>
    <submittedName>
        <fullName evidence="1">Uncharacterized protein</fullName>
    </submittedName>
</protein>
<sequence>MSEVNCDWIISGI</sequence>
<organism evidence="1">
    <name type="scientific">Arundo donax</name>
    <name type="common">Giant reed</name>
    <name type="synonym">Donax arundinaceus</name>
    <dbReference type="NCBI Taxonomy" id="35708"/>
    <lineage>
        <taxon>Eukaryota</taxon>
        <taxon>Viridiplantae</taxon>
        <taxon>Streptophyta</taxon>
        <taxon>Embryophyta</taxon>
        <taxon>Tracheophyta</taxon>
        <taxon>Spermatophyta</taxon>
        <taxon>Magnoliopsida</taxon>
        <taxon>Liliopsida</taxon>
        <taxon>Poales</taxon>
        <taxon>Poaceae</taxon>
        <taxon>PACMAD clade</taxon>
        <taxon>Arundinoideae</taxon>
        <taxon>Arundineae</taxon>
        <taxon>Arundo</taxon>
    </lineage>
</organism>
<reference evidence="1" key="2">
    <citation type="journal article" date="2015" name="Data Brief">
        <title>Shoot transcriptome of the giant reed, Arundo donax.</title>
        <authorList>
            <person name="Barrero R.A."/>
            <person name="Guerrero F.D."/>
            <person name="Moolhuijzen P."/>
            <person name="Goolsby J.A."/>
            <person name="Tidwell J."/>
            <person name="Bellgard S.E."/>
            <person name="Bellgard M.I."/>
        </authorList>
    </citation>
    <scope>NUCLEOTIDE SEQUENCE</scope>
    <source>
        <tissue evidence="1">Shoot tissue taken approximately 20 cm above the soil surface</tissue>
    </source>
</reference>
<evidence type="ECO:0000313" key="1">
    <source>
        <dbReference type="EMBL" id="JAD32919.1"/>
    </source>
</evidence>
<proteinExistence type="predicted"/>
<dbReference type="EMBL" id="GBRH01264976">
    <property type="protein sequence ID" value="JAD32919.1"/>
    <property type="molecule type" value="Transcribed_RNA"/>
</dbReference>